<feature type="region of interest" description="Disordered" evidence="7">
    <location>
        <begin position="246"/>
        <end position="313"/>
    </location>
</feature>
<gene>
    <name evidence="10" type="ORF">FOMPIDRAFT_1056622</name>
</gene>
<dbReference type="GO" id="GO:0003682">
    <property type="term" value="F:chromatin binding"/>
    <property type="evidence" value="ECO:0007669"/>
    <property type="project" value="InterPro"/>
</dbReference>
<feature type="compositionally biased region" description="Basic and acidic residues" evidence="7">
    <location>
        <begin position="136"/>
        <end position="145"/>
    </location>
</feature>
<name>S8DN52_FOMSC</name>
<evidence type="ECO:0000259" key="9">
    <source>
        <dbReference type="Pfam" id="PF12949"/>
    </source>
</evidence>
<dbReference type="Proteomes" id="UP000015241">
    <property type="component" value="Unassembled WGS sequence"/>
</dbReference>
<dbReference type="Gene3D" id="1.10.10.1180">
    <property type="entry name" value="MAN1, winged-helix domain"/>
    <property type="match status" value="1"/>
</dbReference>
<sequence>MVQLRSILNHHGFEYPTSGRKIQLVQLFNEKIGAAHGQLGHGPSRKENPTVSRIERHTEAASALPNVSFQSDKGALLPPLTEPRNVANSGTSNNEELVPSSGKPQHRASNRSQSSSKTQTGSQPRPPHLSTAMPDSRADSGRDLADSGESGWKYNDNVFQLGAQVRKLRKSGEDASSSDKPQHRASNRSQSSSNTQTGTQLRPPHLSTAMPDSRADSGRDLADSGESGWKYNDNVFQLGAQVRKLRKSGEDASSSDKPQHRAASRFQDIIRIDDVNLPSPSSKSSPIKPRTKKQAYATADPTESQTGARSRPRHLFEDPLFLLGLTSRRSRTKKDESPHIPEDCEEGDWSEIVVAGGPSSIPASGSPPMPEEAPDWLPALRDVMDDLTWDEQPSVDLLRERDHGLFIAHSQPKLTWACMLKLRALSVWSHHKHETYVCVLALLGFAWFWFQRRSAAADAKCVADISQIVLVKLKEKAGDPTAQSPYLLPARLHDELLQYEPAVMERQRIWGMVERVVGANANMRISLEETIEGEETLVWTWVGSL</sequence>
<evidence type="ECO:0000256" key="3">
    <source>
        <dbReference type="ARBA" id="ARBA00022692"/>
    </source>
</evidence>
<keyword evidence="11" id="KW-1185">Reference proteome</keyword>
<dbReference type="InterPro" id="IPR025856">
    <property type="entry name" value="HeH/LEM_domain"/>
</dbReference>
<dbReference type="InterPro" id="IPR041885">
    <property type="entry name" value="MAN1_winged_helix_dom"/>
</dbReference>
<dbReference type="GO" id="GO:0034399">
    <property type="term" value="C:nuclear periphery"/>
    <property type="evidence" value="ECO:0007669"/>
    <property type="project" value="TreeGrafter"/>
</dbReference>
<evidence type="ECO:0000259" key="8">
    <source>
        <dbReference type="Pfam" id="PF09402"/>
    </source>
</evidence>
<dbReference type="HOGENOM" id="CLU_499689_0_0_1"/>
<keyword evidence="2" id="KW-0597">Phosphoprotein</keyword>
<dbReference type="InterPro" id="IPR044780">
    <property type="entry name" value="Heh2/Src1"/>
</dbReference>
<dbReference type="STRING" id="743788.S8DN52"/>
<comment type="subcellular location">
    <subcellularLocation>
        <location evidence="1">Nucleus inner membrane</location>
    </subcellularLocation>
</comment>
<dbReference type="GO" id="GO:0005783">
    <property type="term" value="C:endoplasmic reticulum"/>
    <property type="evidence" value="ECO:0007669"/>
    <property type="project" value="TreeGrafter"/>
</dbReference>
<dbReference type="Pfam" id="PF12949">
    <property type="entry name" value="HeH"/>
    <property type="match status" value="1"/>
</dbReference>
<keyword evidence="4" id="KW-1133">Transmembrane helix</keyword>
<dbReference type="PANTHER" id="PTHR47808">
    <property type="entry name" value="INNER NUCLEAR MEMBRANE PROTEIN HEH2-RELATED"/>
    <property type="match status" value="1"/>
</dbReference>
<feature type="compositionally biased region" description="Polar residues" evidence="7">
    <location>
        <begin position="86"/>
        <end position="95"/>
    </location>
</feature>
<evidence type="ECO:0000256" key="4">
    <source>
        <dbReference type="ARBA" id="ARBA00022989"/>
    </source>
</evidence>
<reference evidence="10 11" key="1">
    <citation type="journal article" date="2012" name="Science">
        <title>The Paleozoic origin of enzymatic lignin decomposition reconstructed from 31 fungal genomes.</title>
        <authorList>
            <person name="Floudas D."/>
            <person name="Binder M."/>
            <person name="Riley R."/>
            <person name="Barry K."/>
            <person name="Blanchette R.A."/>
            <person name="Henrissat B."/>
            <person name="Martinez A.T."/>
            <person name="Otillar R."/>
            <person name="Spatafora J.W."/>
            <person name="Yadav J.S."/>
            <person name="Aerts A."/>
            <person name="Benoit I."/>
            <person name="Boyd A."/>
            <person name="Carlson A."/>
            <person name="Copeland A."/>
            <person name="Coutinho P.M."/>
            <person name="de Vries R.P."/>
            <person name="Ferreira P."/>
            <person name="Findley K."/>
            <person name="Foster B."/>
            <person name="Gaskell J."/>
            <person name="Glotzer D."/>
            <person name="Gorecki P."/>
            <person name="Heitman J."/>
            <person name="Hesse C."/>
            <person name="Hori C."/>
            <person name="Igarashi K."/>
            <person name="Jurgens J.A."/>
            <person name="Kallen N."/>
            <person name="Kersten P."/>
            <person name="Kohler A."/>
            <person name="Kuees U."/>
            <person name="Kumar T.K.A."/>
            <person name="Kuo A."/>
            <person name="LaButti K."/>
            <person name="Larrondo L.F."/>
            <person name="Lindquist E."/>
            <person name="Ling A."/>
            <person name="Lombard V."/>
            <person name="Lucas S."/>
            <person name="Lundell T."/>
            <person name="Martin R."/>
            <person name="McLaughlin D.J."/>
            <person name="Morgenstern I."/>
            <person name="Morin E."/>
            <person name="Murat C."/>
            <person name="Nagy L.G."/>
            <person name="Nolan M."/>
            <person name="Ohm R.A."/>
            <person name="Patyshakuliyeva A."/>
            <person name="Rokas A."/>
            <person name="Ruiz-Duenas F.J."/>
            <person name="Sabat G."/>
            <person name="Salamov A."/>
            <person name="Samejima M."/>
            <person name="Schmutz J."/>
            <person name="Slot J.C."/>
            <person name="St John F."/>
            <person name="Stenlid J."/>
            <person name="Sun H."/>
            <person name="Sun S."/>
            <person name="Syed K."/>
            <person name="Tsang A."/>
            <person name="Wiebenga A."/>
            <person name="Young D."/>
            <person name="Pisabarro A."/>
            <person name="Eastwood D.C."/>
            <person name="Martin F."/>
            <person name="Cullen D."/>
            <person name="Grigoriev I.V."/>
            <person name="Hibbett D.S."/>
        </authorList>
    </citation>
    <scope>NUCLEOTIDE SEQUENCE</scope>
    <source>
        <strain evidence="11">FP-58527</strain>
    </source>
</reference>
<dbReference type="AlphaFoldDB" id="S8DN52"/>
<feature type="domain" description="HeH/LEM" evidence="9">
    <location>
        <begin position="1"/>
        <end position="30"/>
    </location>
</feature>
<accession>S8DN52</accession>
<protein>
    <recommendedName>
        <fullName evidence="12">Man1/Src1 C-terminal domain-containing protein</fullName>
    </recommendedName>
</protein>
<evidence type="ECO:0000313" key="10">
    <source>
        <dbReference type="EMBL" id="EPS92708.1"/>
    </source>
</evidence>
<feature type="compositionally biased region" description="Basic and acidic residues" evidence="7">
    <location>
        <begin position="213"/>
        <end position="222"/>
    </location>
</feature>
<feature type="domain" description="Man1/Src1-like C-terminal" evidence="8">
    <location>
        <begin position="387"/>
        <end position="544"/>
    </location>
</feature>
<feature type="region of interest" description="Disordered" evidence="7">
    <location>
        <begin position="65"/>
        <end position="154"/>
    </location>
</feature>
<dbReference type="InParanoid" id="S8DN52"/>
<evidence type="ECO:0008006" key="12">
    <source>
        <dbReference type="Google" id="ProtNLM"/>
    </source>
</evidence>
<keyword evidence="6" id="KW-0539">Nucleus</keyword>
<dbReference type="GO" id="GO:0005637">
    <property type="term" value="C:nuclear inner membrane"/>
    <property type="evidence" value="ECO:0007669"/>
    <property type="project" value="UniProtKB-SubCell"/>
</dbReference>
<dbReference type="GO" id="GO:0071763">
    <property type="term" value="P:nuclear membrane organization"/>
    <property type="evidence" value="ECO:0007669"/>
    <property type="project" value="TreeGrafter"/>
</dbReference>
<evidence type="ECO:0000256" key="5">
    <source>
        <dbReference type="ARBA" id="ARBA00023136"/>
    </source>
</evidence>
<dbReference type="PANTHER" id="PTHR47808:SF2">
    <property type="entry name" value="LEM DOMAIN-CONTAINING PROTEIN 2"/>
    <property type="match status" value="1"/>
</dbReference>
<feature type="compositionally biased region" description="Low complexity" evidence="7">
    <location>
        <begin position="278"/>
        <end position="288"/>
    </location>
</feature>
<feature type="compositionally biased region" description="Low complexity" evidence="7">
    <location>
        <begin position="187"/>
        <end position="197"/>
    </location>
</feature>
<evidence type="ECO:0000256" key="1">
    <source>
        <dbReference type="ARBA" id="ARBA00004540"/>
    </source>
</evidence>
<keyword evidence="3" id="KW-0812">Transmembrane</keyword>
<evidence type="ECO:0000256" key="2">
    <source>
        <dbReference type="ARBA" id="ARBA00022553"/>
    </source>
</evidence>
<evidence type="ECO:0000256" key="7">
    <source>
        <dbReference type="SAM" id="MobiDB-lite"/>
    </source>
</evidence>
<dbReference type="InterPro" id="IPR018996">
    <property type="entry name" value="Man1/Src1-like_C"/>
</dbReference>
<proteinExistence type="predicted"/>
<keyword evidence="5" id="KW-0472">Membrane</keyword>
<dbReference type="Pfam" id="PF09402">
    <property type="entry name" value="MSC"/>
    <property type="match status" value="1"/>
</dbReference>
<dbReference type="EMBL" id="KE504381">
    <property type="protein sequence ID" value="EPS92708.1"/>
    <property type="molecule type" value="Genomic_DNA"/>
</dbReference>
<organism evidence="10 11">
    <name type="scientific">Fomitopsis schrenkii</name>
    <name type="common">Brown rot fungus</name>
    <dbReference type="NCBI Taxonomy" id="2126942"/>
    <lineage>
        <taxon>Eukaryota</taxon>
        <taxon>Fungi</taxon>
        <taxon>Dikarya</taxon>
        <taxon>Basidiomycota</taxon>
        <taxon>Agaricomycotina</taxon>
        <taxon>Agaricomycetes</taxon>
        <taxon>Polyporales</taxon>
        <taxon>Fomitopsis</taxon>
    </lineage>
</organism>
<feature type="region of interest" description="Disordered" evidence="7">
    <location>
        <begin position="167"/>
        <end position="230"/>
    </location>
</feature>
<evidence type="ECO:0000256" key="6">
    <source>
        <dbReference type="ARBA" id="ARBA00023242"/>
    </source>
</evidence>
<dbReference type="OrthoDB" id="5376590at2759"/>
<evidence type="ECO:0000313" key="11">
    <source>
        <dbReference type="Proteomes" id="UP000015241"/>
    </source>
</evidence>
<dbReference type="CDD" id="cd12935">
    <property type="entry name" value="LEM_like"/>
    <property type="match status" value="1"/>
</dbReference>
<feature type="compositionally biased region" description="Low complexity" evidence="7">
    <location>
        <begin position="112"/>
        <end position="123"/>
    </location>
</feature>